<reference evidence="12 14" key="1">
    <citation type="submission" date="2018-12" db="EMBL/GenBank/DDBJ databases">
        <title>Whole genome sequence of a Pandoraea apista isolate from a patient with cystic fibrosis.</title>
        <authorList>
            <person name="Kenna D.T."/>
            <person name="Turton J.F."/>
        </authorList>
    </citation>
    <scope>NUCLEOTIDE SEQUENCE [LARGE SCALE GENOMIC DNA]</scope>
    <source>
        <strain evidence="12 14">Pa13324</strain>
    </source>
</reference>
<evidence type="ECO:0000256" key="4">
    <source>
        <dbReference type="ARBA" id="ARBA00007030"/>
    </source>
</evidence>
<dbReference type="GO" id="GO:0047070">
    <property type="term" value="F:3-carboxyethylcatechol 2,3-dioxygenase activity"/>
    <property type="evidence" value="ECO:0007669"/>
    <property type="project" value="UniProtKB-UniRule"/>
</dbReference>
<evidence type="ECO:0000256" key="9">
    <source>
        <dbReference type="ARBA" id="ARBA00023004"/>
    </source>
</evidence>
<dbReference type="Proteomes" id="UP000364291">
    <property type="component" value="Unassembled WGS sequence"/>
</dbReference>
<keyword evidence="9 10" id="KW-0408">Iron</keyword>
<dbReference type="EC" id="1.13.11.16" evidence="10"/>
<dbReference type="InterPro" id="IPR004183">
    <property type="entry name" value="Xdiol_dOase_suB"/>
</dbReference>
<reference evidence="13 15" key="2">
    <citation type="submission" date="2019-08" db="EMBL/GenBank/DDBJ databases">
        <authorList>
            <person name="Peeters C."/>
        </authorList>
    </citation>
    <scope>NUCLEOTIDE SEQUENCE [LARGE SCALE GENOMIC DNA]</scope>
    <source>
        <strain evidence="13 15">LMG 18089</strain>
    </source>
</reference>
<dbReference type="Pfam" id="PF02900">
    <property type="entry name" value="LigB"/>
    <property type="match status" value="1"/>
</dbReference>
<dbReference type="STRING" id="93218.XM39_24625"/>
<dbReference type="GO" id="GO:0019380">
    <property type="term" value="P:3-phenylpropionate catabolic process"/>
    <property type="evidence" value="ECO:0007669"/>
    <property type="project" value="UniProtKB-UniRule"/>
</dbReference>
<dbReference type="GO" id="GO:0008198">
    <property type="term" value="F:ferrous iron binding"/>
    <property type="evidence" value="ECO:0007669"/>
    <property type="project" value="InterPro"/>
</dbReference>
<comment type="subunit">
    <text evidence="5 10">Homotetramer.</text>
</comment>
<gene>
    <name evidence="10 13" type="primary">mhpB</name>
    <name evidence="12" type="ORF">EJE83_12125</name>
    <name evidence="13" type="ORF">PAP18089_04824</name>
</gene>
<evidence type="ECO:0000256" key="2">
    <source>
        <dbReference type="ARBA" id="ARBA00001843"/>
    </source>
</evidence>
<dbReference type="KEGG" id="papi:SG18_24445"/>
<evidence type="ECO:0000256" key="10">
    <source>
        <dbReference type="HAMAP-Rule" id="MF_01653"/>
    </source>
</evidence>
<comment type="pathway">
    <text evidence="3 10">Aromatic compound metabolism; 3-phenylpropanoate degradation.</text>
</comment>
<name>A0A0B5FIH2_9BURK</name>
<feature type="active site" description="Proton donor" evidence="10">
    <location>
        <position position="115"/>
    </location>
</feature>
<evidence type="ECO:0000256" key="5">
    <source>
        <dbReference type="ARBA" id="ARBA00011881"/>
    </source>
</evidence>
<dbReference type="RefSeq" id="WP_042116926.1">
    <property type="nucleotide sequence ID" value="NZ_CABPSX010000013.1"/>
</dbReference>
<keyword evidence="7 10" id="KW-0223">Dioxygenase</keyword>
<proteinExistence type="inferred from homology"/>
<dbReference type="InterPro" id="IPR023789">
    <property type="entry name" value="DHPP/DHXA_dioxygenase"/>
</dbReference>
<protein>
    <recommendedName>
        <fullName evidence="10">2,3-dihydroxyphenylpropionate/2,3-dihydroxicinnamic acid 1,2-dioxygenase</fullName>
        <ecNumber evidence="10">1.13.11.16</ecNumber>
    </recommendedName>
    <alternativeName>
        <fullName evidence="10">3-carboxyethylcatechol 2,3-dioxygenase</fullName>
    </alternativeName>
</protein>
<organism evidence="13 15">
    <name type="scientific">Pandoraea apista</name>
    <dbReference type="NCBI Taxonomy" id="93218"/>
    <lineage>
        <taxon>Bacteria</taxon>
        <taxon>Pseudomonadati</taxon>
        <taxon>Pseudomonadota</taxon>
        <taxon>Betaproteobacteria</taxon>
        <taxon>Burkholderiales</taxon>
        <taxon>Burkholderiaceae</taxon>
        <taxon>Pandoraea</taxon>
    </lineage>
</organism>
<dbReference type="UniPathway" id="UPA00714"/>
<dbReference type="Gene3D" id="3.40.830.10">
    <property type="entry name" value="LigB-like"/>
    <property type="match status" value="1"/>
</dbReference>
<keyword evidence="8 10" id="KW-0560">Oxidoreductase</keyword>
<comment type="cofactor">
    <cofactor evidence="10">
        <name>Fe(2+)</name>
        <dbReference type="ChEBI" id="CHEBI:29033"/>
    </cofactor>
</comment>
<dbReference type="OrthoDB" id="8673673at2"/>
<evidence type="ECO:0000256" key="8">
    <source>
        <dbReference type="ARBA" id="ARBA00023002"/>
    </source>
</evidence>
<dbReference type="EMBL" id="RWHX01000018">
    <property type="protein sequence ID" value="RSK81159.1"/>
    <property type="molecule type" value="Genomic_DNA"/>
</dbReference>
<comment type="function">
    <text evidence="10">Catalyzes the non-heme iron(II)-dependent oxidative cleavage of 2,3-dihydroxyphenylpropionic acid and 2,3-dihydroxicinnamic acid into 2-hydroxy-6-ketononadienedioate and 2-hydroxy-6-ketononatrienedioate, respectively.</text>
</comment>
<dbReference type="NCBIfam" id="NF009908">
    <property type="entry name" value="PRK13370.1-2"/>
    <property type="match status" value="1"/>
</dbReference>
<dbReference type="EMBL" id="CABPSX010000013">
    <property type="protein sequence ID" value="VVG73815.1"/>
    <property type="molecule type" value="Genomic_DNA"/>
</dbReference>
<evidence type="ECO:0000256" key="3">
    <source>
        <dbReference type="ARBA" id="ARBA00005207"/>
    </source>
</evidence>
<dbReference type="Proteomes" id="UP000270216">
    <property type="component" value="Unassembled WGS sequence"/>
</dbReference>
<comment type="catalytic activity">
    <reaction evidence="1 10">
        <text>(2E)-3-(2,3-dihydroxyphenyl)prop-2-enoate + O2 = (2Z,4E,7E)-2-hydroxy-6-oxonona-2,4,7-trienedioate + H(+)</text>
        <dbReference type="Rhea" id="RHEA:25054"/>
        <dbReference type="ChEBI" id="CHEBI:15378"/>
        <dbReference type="ChEBI" id="CHEBI:15379"/>
        <dbReference type="ChEBI" id="CHEBI:58642"/>
        <dbReference type="ChEBI" id="CHEBI:66888"/>
        <dbReference type="EC" id="1.13.11.16"/>
    </reaction>
</comment>
<sequence>MPIHLECISHTPLHGYFDPPDAVVSEVKRVQAQARERVRAFDPELVVVFAPDHFNGFFYDVMPPFCIGAAATAIGDFNSLAGKLPVPSDIAHALAEHVLASEVDVSLSYRMQVDHGCAYALEVLTGGLDAYPVVPVFINSVAPPMATLRRSRLLGDAIGRYLTRTGKRVLVVGSGGISHEPPVPELIGATEEVAERLIAGRNPSAESRAARQARTVAAAEAFTAGKSHLHPLNPQWDRAFLALLSSGNLSAVDEIGNDMITREGGKSAHEIRTWVAAFAALAAYGEYGASLDYYRAIPEWIAGFAAMHAVPQTTLAAAA</sequence>
<evidence type="ECO:0000256" key="7">
    <source>
        <dbReference type="ARBA" id="ARBA00022964"/>
    </source>
</evidence>
<dbReference type="SUPFAM" id="SSF53213">
    <property type="entry name" value="LigB-like"/>
    <property type="match status" value="1"/>
</dbReference>
<evidence type="ECO:0000313" key="15">
    <source>
        <dbReference type="Proteomes" id="UP000364291"/>
    </source>
</evidence>
<comment type="similarity">
    <text evidence="4 10">Belongs to the LigB/MhpB extradiol dioxygenase family.</text>
</comment>
<dbReference type="NCBIfam" id="NF009910">
    <property type="entry name" value="PRK13370.1-4"/>
    <property type="match status" value="1"/>
</dbReference>
<keyword evidence="14" id="KW-1185">Reference proteome</keyword>
<evidence type="ECO:0000313" key="13">
    <source>
        <dbReference type="EMBL" id="VVG73815.1"/>
    </source>
</evidence>
<evidence type="ECO:0000256" key="6">
    <source>
        <dbReference type="ARBA" id="ARBA00022797"/>
    </source>
</evidence>
<dbReference type="AlphaFoldDB" id="A0A0B5FIH2"/>
<accession>A0A0B5FIH2</accession>
<evidence type="ECO:0000259" key="11">
    <source>
        <dbReference type="Pfam" id="PF02900"/>
    </source>
</evidence>
<comment type="catalytic activity">
    <reaction evidence="2 10">
        <text>3-(2,3-dihydroxyphenyl)propanoate + O2 = (2Z,4E)-2-hydroxy-6-oxonona-2,4-dienedioate + H(+)</text>
        <dbReference type="Rhea" id="RHEA:23840"/>
        <dbReference type="ChEBI" id="CHEBI:15378"/>
        <dbReference type="ChEBI" id="CHEBI:15379"/>
        <dbReference type="ChEBI" id="CHEBI:46951"/>
        <dbReference type="ChEBI" id="CHEBI:66887"/>
        <dbReference type="EC" id="1.13.11.16"/>
    </reaction>
</comment>
<evidence type="ECO:0000313" key="12">
    <source>
        <dbReference type="EMBL" id="RSK81159.1"/>
    </source>
</evidence>
<keyword evidence="6 10" id="KW-0058">Aromatic hydrocarbons catabolism</keyword>
<feature type="domain" description="Extradiol ring-cleavage dioxygenase class III enzyme subunit B" evidence="11">
    <location>
        <begin position="7"/>
        <end position="304"/>
    </location>
</feature>
<dbReference type="GeneID" id="47015751"/>
<dbReference type="CDD" id="cd07365">
    <property type="entry name" value="MhpB_like"/>
    <property type="match status" value="1"/>
</dbReference>
<evidence type="ECO:0000256" key="1">
    <source>
        <dbReference type="ARBA" id="ARBA00001748"/>
    </source>
</evidence>
<feature type="active site" description="Proton acceptor" evidence="10">
    <location>
        <position position="179"/>
    </location>
</feature>
<evidence type="ECO:0000313" key="14">
    <source>
        <dbReference type="Proteomes" id="UP000270216"/>
    </source>
</evidence>
<dbReference type="HAMAP" id="MF_01653">
    <property type="entry name" value="MhpB"/>
    <property type="match status" value="1"/>
</dbReference>